<feature type="region of interest" description="Disordered" evidence="4">
    <location>
        <begin position="700"/>
        <end position="733"/>
    </location>
</feature>
<dbReference type="RefSeq" id="WP_037313698.1">
    <property type="nucleotide sequence ID" value="NZ_FOWS01000003.1"/>
</dbReference>
<dbReference type="Proteomes" id="UP000030848">
    <property type="component" value="Unassembled WGS sequence"/>
</dbReference>
<dbReference type="AlphaFoldDB" id="A0A837D3E0"/>
<sequence length="1099" mass="119488">MRIRGSWIVAGVVGLLFVMTLLIAGWTMSEVGNDAEPQRGFDSQSNVPSSVLNGGTLVHVQGDSVSSTSMPPRTVALTFDDGPDPVWTPQILEILDKHDVPATFFVVGSMAARYPDLVRSIHESGSELGVHTFTHPDLAQVSAWRVERELNQTQMALAGAAGVTTRLFRPPYSSTTEALDNPAYDVVRQAGELGYISVFSDIDSADWQRPGVDAIVRNSMPPNGQGGVVLLHDAGGDRSQTVAALDILIPRLKEQGYRFSTIADVIGADRADPASTEDRVSGSAFVAVVNGALVVVSVLKWLLVAVGVLTVLRLLLLVVVAGRHAARRRGARSCWGPPVTEPVSVIVPAYNEAANIEATVRSAVASTHPVEIIVVDDGSTDGTADLVEGLGLSGVRVLRRPNRGKAAALNTGIAAASYDLIVMVDGDTVFEPNTVHELVQPFADPEVGAVSGNVKIANRETLLARLQHIEYVVGFNVDRRVHEVMRSMPTVPGAGGAFRRSALLQVGGLSAQTLAEDTDLTISIGRAGWRTVFQEKAVTWTEAPTTVRQLWRQRFRWTFGTLQALWKHRKAIVQRGAAGRVGRFGMLHVVCFQVLLPMIAPVIDVFLVYGVLFLDPWTTVLLWLTMLGIQAAAAAYAFHLDGERKTVLWLLPAQQLIYRQLMYVVLMQSLAAAASGVRVRWQHMRRSGLTRFPAVQAAQSVPAPRTASENTQDVSVSSPVTHVPSGSSASGGRRSRERWLDVLRAAALGRVMLYHTVGWPWLSMVFPAMGVMFAVGGSLMARSLGNQPPVDVVGRRIVRLLPPLWVLALVMVPLMLAFGWSAATEESWASDALHWPELALWIFPVLDPPHSDLGLGRDAAIVLWYVRAYLWFVLLTPLLLRLFRRWPLVTTLTPLVLVACDAVLGSPLSGMDDVGQGVLDFCTFGACWLLGFAHRDGMLTRARIGTLVVTSVLLISAGLWWAATHPAWGSYDLNEIPLAQALVSAGFVLVALRVSPELRLLDRVPALNRLVTVLNARAVTVYLWHNVAIYLAAPLILWWGDYSQAEHLAVAVLLTAGAVFLFGWVEDVAARRRIRILPGAPPKPKHARTRLRKAKVVRA</sequence>
<dbReference type="Pfam" id="PF01757">
    <property type="entry name" value="Acyl_transf_3"/>
    <property type="match status" value="1"/>
</dbReference>
<dbReference type="SUPFAM" id="SSF53448">
    <property type="entry name" value="Nucleotide-diphospho-sugar transferases"/>
    <property type="match status" value="1"/>
</dbReference>
<comment type="similarity">
    <text evidence="1">Belongs to the glycosyltransferase 2 family.</text>
</comment>
<dbReference type="EMBL" id="JRZE01000008">
    <property type="protein sequence ID" value="KHF42220.1"/>
    <property type="molecule type" value="Genomic_DNA"/>
</dbReference>
<feature type="transmembrane region" description="Helical" evidence="5">
    <location>
        <begin position="758"/>
        <end position="779"/>
    </location>
</feature>
<feature type="transmembrane region" description="Helical" evidence="5">
    <location>
        <begin position="800"/>
        <end position="823"/>
    </location>
</feature>
<evidence type="ECO:0000313" key="7">
    <source>
        <dbReference type="EMBL" id="KHF42220.1"/>
    </source>
</evidence>
<proteinExistence type="inferred from homology"/>
<dbReference type="GO" id="GO:0016747">
    <property type="term" value="F:acyltransferase activity, transferring groups other than amino-acyl groups"/>
    <property type="evidence" value="ECO:0007669"/>
    <property type="project" value="InterPro"/>
</dbReference>
<accession>A0A837D3E0</accession>
<dbReference type="OrthoDB" id="9763050at2"/>
<dbReference type="Gene3D" id="3.20.20.370">
    <property type="entry name" value="Glycoside hydrolase/deacetylase"/>
    <property type="match status" value="1"/>
</dbReference>
<dbReference type="Pfam" id="PF01522">
    <property type="entry name" value="Polysacc_deac_1"/>
    <property type="match status" value="1"/>
</dbReference>
<organism evidence="7 8">
    <name type="scientific">Saccharomonospora viridis</name>
    <dbReference type="NCBI Taxonomy" id="1852"/>
    <lineage>
        <taxon>Bacteria</taxon>
        <taxon>Bacillati</taxon>
        <taxon>Actinomycetota</taxon>
        <taxon>Actinomycetes</taxon>
        <taxon>Pseudonocardiales</taxon>
        <taxon>Pseudonocardiaceae</taxon>
        <taxon>Saccharomonospora</taxon>
    </lineage>
</organism>
<evidence type="ECO:0000259" key="6">
    <source>
        <dbReference type="PROSITE" id="PS51677"/>
    </source>
</evidence>
<dbReference type="GO" id="GO:0005975">
    <property type="term" value="P:carbohydrate metabolic process"/>
    <property type="evidence" value="ECO:0007669"/>
    <property type="project" value="InterPro"/>
</dbReference>
<evidence type="ECO:0000256" key="3">
    <source>
        <dbReference type="ARBA" id="ARBA00022679"/>
    </source>
</evidence>
<comment type="caution">
    <text evidence="7">The sequence shown here is derived from an EMBL/GenBank/DDBJ whole genome shotgun (WGS) entry which is preliminary data.</text>
</comment>
<feature type="transmembrane region" description="Helical" evidence="5">
    <location>
        <begin position="589"/>
        <end position="614"/>
    </location>
</feature>
<keyword evidence="5" id="KW-0812">Transmembrane</keyword>
<feature type="transmembrane region" description="Helical" evidence="5">
    <location>
        <begin position="976"/>
        <end position="995"/>
    </location>
</feature>
<evidence type="ECO:0000256" key="2">
    <source>
        <dbReference type="ARBA" id="ARBA00022676"/>
    </source>
</evidence>
<dbReference type="PROSITE" id="PS51677">
    <property type="entry name" value="NODB"/>
    <property type="match status" value="1"/>
</dbReference>
<dbReference type="InterPro" id="IPR029044">
    <property type="entry name" value="Nucleotide-diphossugar_trans"/>
</dbReference>
<keyword evidence="2" id="KW-0328">Glycosyltransferase</keyword>
<name>A0A837D3E0_9PSEU</name>
<dbReference type="PANTHER" id="PTHR43630:SF1">
    <property type="entry name" value="POLY-BETA-1,6-N-ACETYL-D-GLUCOSAMINE SYNTHASE"/>
    <property type="match status" value="1"/>
</dbReference>
<feature type="transmembrane region" description="Helical" evidence="5">
    <location>
        <begin position="301"/>
        <end position="322"/>
    </location>
</feature>
<evidence type="ECO:0000256" key="4">
    <source>
        <dbReference type="SAM" id="MobiDB-lite"/>
    </source>
</evidence>
<dbReference type="GO" id="GO:0016810">
    <property type="term" value="F:hydrolase activity, acting on carbon-nitrogen (but not peptide) bonds"/>
    <property type="evidence" value="ECO:0007669"/>
    <property type="project" value="InterPro"/>
</dbReference>
<feature type="transmembrane region" description="Helical" evidence="5">
    <location>
        <begin position="861"/>
        <end position="880"/>
    </location>
</feature>
<dbReference type="InterPro" id="IPR002656">
    <property type="entry name" value="Acyl_transf_3_dom"/>
</dbReference>
<dbReference type="Pfam" id="PF13641">
    <property type="entry name" value="Glyco_tranf_2_3"/>
    <property type="match status" value="1"/>
</dbReference>
<dbReference type="InterPro" id="IPR011330">
    <property type="entry name" value="Glyco_hydro/deAcase_b/a-brl"/>
</dbReference>
<evidence type="ECO:0000313" key="8">
    <source>
        <dbReference type="Proteomes" id="UP000030848"/>
    </source>
</evidence>
<keyword evidence="3 7" id="KW-0808">Transferase</keyword>
<dbReference type="PANTHER" id="PTHR43630">
    <property type="entry name" value="POLY-BETA-1,6-N-ACETYL-D-GLUCOSAMINE SYNTHASE"/>
    <property type="match status" value="1"/>
</dbReference>
<feature type="compositionally biased region" description="Low complexity" evidence="4">
    <location>
        <begin position="714"/>
        <end position="732"/>
    </location>
</feature>
<keyword evidence="5" id="KW-0472">Membrane</keyword>
<protein>
    <submittedName>
        <fullName evidence="7">Glycosyl transferase</fullName>
    </submittedName>
</protein>
<dbReference type="SUPFAM" id="SSF88713">
    <property type="entry name" value="Glycoside hydrolase/deacetylase"/>
    <property type="match status" value="1"/>
</dbReference>
<keyword evidence="5" id="KW-1133">Transmembrane helix</keyword>
<evidence type="ECO:0000256" key="5">
    <source>
        <dbReference type="SAM" id="Phobius"/>
    </source>
</evidence>
<dbReference type="Gene3D" id="3.90.550.10">
    <property type="entry name" value="Spore Coat Polysaccharide Biosynthesis Protein SpsA, Chain A"/>
    <property type="match status" value="1"/>
</dbReference>
<feature type="transmembrane region" description="Helical" evidence="5">
    <location>
        <begin position="944"/>
        <end position="964"/>
    </location>
</feature>
<feature type="transmembrane region" description="Helical" evidence="5">
    <location>
        <begin position="1016"/>
        <end position="1039"/>
    </location>
</feature>
<feature type="domain" description="NodB homology" evidence="6">
    <location>
        <begin position="73"/>
        <end position="260"/>
    </location>
</feature>
<dbReference type="InterPro" id="IPR002509">
    <property type="entry name" value="NODB_dom"/>
</dbReference>
<feature type="transmembrane region" description="Helical" evidence="5">
    <location>
        <begin position="7"/>
        <end position="28"/>
    </location>
</feature>
<gene>
    <name evidence="7" type="ORF">MINT15_40260</name>
</gene>
<feature type="transmembrane region" description="Helical" evidence="5">
    <location>
        <begin position="1045"/>
        <end position="1065"/>
    </location>
</feature>
<dbReference type="GO" id="GO:0016757">
    <property type="term" value="F:glycosyltransferase activity"/>
    <property type="evidence" value="ECO:0007669"/>
    <property type="project" value="UniProtKB-KW"/>
</dbReference>
<evidence type="ECO:0000256" key="1">
    <source>
        <dbReference type="ARBA" id="ARBA00006739"/>
    </source>
</evidence>
<reference evidence="7 8" key="1">
    <citation type="submission" date="2014-10" db="EMBL/GenBank/DDBJ databases">
        <title>Genome sequence of Micropolyspora internatus JCM3315.</title>
        <authorList>
            <person name="Shin S.-K."/>
            <person name="Yi H."/>
        </authorList>
    </citation>
    <scope>NUCLEOTIDE SEQUENCE [LARGE SCALE GENOMIC DNA]</scope>
    <source>
        <strain evidence="7 8">JCM 3315</strain>
    </source>
</reference>
<feature type="transmembrane region" description="Helical" evidence="5">
    <location>
        <begin position="661"/>
        <end position="681"/>
    </location>
</feature>
<dbReference type="CDD" id="cd06423">
    <property type="entry name" value="CESA_like"/>
    <property type="match status" value="1"/>
</dbReference>
<feature type="transmembrane region" description="Helical" evidence="5">
    <location>
        <begin position="620"/>
        <end position="640"/>
    </location>
</feature>